<feature type="domain" description="YcaO" evidence="1">
    <location>
        <begin position="61"/>
        <end position="471"/>
    </location>
</feature>
<dbReference type="PANTHER" id="PTHR37809:SF1">
    <property type="entry name" value="RIBOSOMAL PROTEIN S12 METHYLTHIOTRANSFERASE ACCESSORY FACTOR YCAO"/>
    <property type="match status" value="1"/>
</dbReference>
<protein>
    <recommendedName>
        <fullName evidence="1">YcaO domain-containing protein</fullName>
    </recommendedName>
</protein>
<dbReference type="InterPro" id="IPR003776">
    <property type="entry name" value="YcaO-like_dom"/>
</dbReference>
<dbReference type="Proteomes" id="UP000218151">
    <property type="component" value="Unassembled WGS sequence"/>
</dbReference>
<dbReference type="Gene3D" id="3.30.1330.230">
    <property type="match status" value="1"/>
</dbReference>
<dbReference type="AlphaFoldDB" id="A0A2A2SHJ5"/>
<dbReference type="Pfam" id="PF02624">
    <property type="entry name" value="YcaO"/>
    <property type="match status" value="1"/>
</dbReference>
<comment type="caution">
    <text evidence="2">The sequence shown here is derived from an EMBL/GenBank/DDBJ whole genome shotgun (WGS) entry which is preliminary data.</text>
</comment>
<reference evidence="3" key="1">
    <citation type="submission" date="2017-09" db="EMBL/GenBank/DDBJ databases">
        <authorList>
            <person name="Feng G."/>
            <person name="Zhu H."/>
        </authorList>
    </citation>
    <scope>NUCLEOTIDE SEQUENCE [LARGE SCALE GENOMIC DNA]</scope>
    <source>
        <strain evidence="3">1PNM-20</strain>
    </source>
</reference>
<gene>
    <name evidence="2" type="ORF">CKY28_04495</name>
</gene>
<evidence type="ECO:0000259" key="1">
    <source>
        <dbReference type="PROSITE" id="PS51664"/>
    </source>
</evidence>
<dbReference type="RefSeq" id="WP_095997151.1">
    <property type="nucleotide sequence ID" value="NZ_NSLI01000002.1"/>
</dbReference>
<dbReference type="PANTHER" id="PTHR37809">
    <property type="entry name" value="RIBOSOMAL PROTEIN S12 METHYLTHIOTRANSFERASE ACCESSORY FACTOR YCAO"/>
    <property type="match status" value="1"/>
</dbReference>
<sequence>MIHSDHPVPDIVQAYMDAMPPGDWFLFDMSPLDRTGVPAWKVALFPHDPEAAGCEMQQGTGYGETPDRAMIAAVAECHEEVRARLGFANLRQIKGSYNQLVRERGGEGVADPLTLCLPAGSPVGHDTPLRWVEARRWFSGEPVLVPVDVAALTADHLPAGYEPFTTLITNGLGAGPSLKWAASHGLFECLQRDGNGLLFRAMDLGVHLTFDEALPPELQAAIDRVEGAGIELFPKFATDEFGFANLYVVGADRDPSSLPIPIAMTGGGEASDLDRFAALRKAVLEYAHARARKAFTFGPLELIQPIMPPGYWERVEPRTRRAARHTEPRQIEAFRHWLELDGVALRELLRDPVYSLRSDRSFDSMPASLITDPAEKGDEAARRLVAAGFDPLILDWSEPGAPMHAARVVVPGLEVETMSYYRIGERNAQKLRDQDSPLIRWNAEESATLRPVRLSSVAYDRLGGVPYLDIAAVDAKVGGLYPLYREPGAHEMLVHMEREPA</sequence>
<organism evidence="2 3">
    <name type="scientific">Sphingomonas lenta</name>
    <dbReference type="NCBI Taxonomy" id="1141887"/>
    <lineage>
        <taxon>Bacteria</taxon>
        <taxon>Pseudomonadati</taxon>
        <taxon>Pseudomonadota</taxon>
        <taxon>Alphaproteobacteria</taxon>
        <taxon>Sphingomonadales</taxon>
        <taxon>Sphingomonadaceae</taxon>
        <taxon>Sphingomonas</taxon>
    </lineage>
</organism>
<dbReference type="OrthoDB" id="2379922at2"/>
<proteinExistence type="predicted"/>
<dbReference type="EMBL" id="NSLI01000002">
    <property type="protein sequence ID" value="PAX08640.1"/>
    <property type="molecule type" value="Genomic_DNA"/>
</dbReference>
<keyword evidence="3" id="KW-1185">Reference proteome</keyword>
<dbReference type="PROSITE" id="PS51664">
    <property type="entry name" value="YCAO"/>
    <property type="match status" value="1"/>
</dbReference>
<accession>A0A2A2SHJ5</accession>
<name>A0A2A2SHJ5_9SPHN</name>
<evidence type="ECO:0000313" key="3">
    <source>
        <dbReference type="Proteomes" id="UP000218151"/>
    </source>
</evidence>
<evidence type="ECO:0000313" key="2">
    <source>
        <dbReference type="EMBL" id="PAX08640.1"/>
    </source>
</evidence>